<accession>A0ABV2F943</accession>
<dbReference type="PANTHER" id="PTHR20842">
    <property type="entry name" value="PROTEASE S51 ALPHA-ASPARTYL DIPEPTIDASE"/>
    <property type="match status" value="1"/>
</dbReference>
<organism evidence="5 6">
    <name type="scientific">Paenibacillus favisporus</name>
    <dbReference type="NCBI Taxonomy" id="221028"/>
    <lineage>
        <taxon>Bacteria</taxon>
        <taxon>Bacillati</taxon>
        <taxon>Bacillota</taxon>
        <taxon>Bacilli</taxon>
        <taxon>Bacillales</taxon>
        <taxon>Paenibacillaceae</taxon>
        <taxon>Paenibacillus</taxon>
    </lineage>
</organism>
<dbReference type="EMBL" id="JBEPLV010000006">
    <property type="protein sequence ID" value="MET3548290.1"/>
    <property type="molecule type" value="Genomic_DNA"/>
</dbReference>
<dbReference type="Gene3D" id="3.40.50.880">
    <property type="match status" value="1"/>
</dbReference>
<name>A0ABV2F943_9BACL</name>
<comment type="similarity">
    <text evidence="1">Belongs to the peptidase S51 family.</text>
</comment>
<evidence type="ECO:0000313" key="5">
    <source>
        <dbReference type="EMBL" id="MET3548290.1"/>
    </source>
</evidence>
<keyword evidence="3 5" id="KW-0378">Hydrolase</keyword>
<dbReference type="GO" id="GO:0016805">
    <property type="term" value="F:dipeptidase activity"/>
    <property type="evidence" value="ECO:0007669"/>
    <property type="project" value="UniProtKB-KW"/>
</dbReference>
<dbReference type="EC" id="3.4.13.21" evidence="5"/>
<evidence type="ECO:0000256" key="4">
    <source>
        <dbReference type="ARBA" id="ARBA00022825"/>
    </source>
</evidence>
<evidence type="ECO:0000256" key="3">
    <source>
        <dbReference type="ARBA" id="ARBA00022801"/>
    </source>
</evidence>
<dbReference type="RefSeq" id="WP_354500597.1">
    <property type="nucleotide sequence ID" value="NZ_JBEPLV010000006.1"/>
</dbReference>
<proteinExistence type="inferred from homology"/>
<keyword evidence="6" id="KW-1185">Reference proteome</keyword>
<keyword evidence="2" id="KW-0645">Protease</keyword>
<evidence type="ECO:0000256" key="1">
    <source>
        <dbReference type="ARBA" id="ARBA00006534"/>
    </source>
</evidence>
<keyword evidence="4" id="KW-0720">Serine protease</keyword>
<dbReference type="InterPro" id="IPR005320">
    <property type="entry name" value="Peptidase_S51"/>
</dbReference>
<reference evidence="5 6" key="1">
    <citation type="submission" date="2024-06" db="EMBL/GenBank/DDBJ databases">
        <title>Genomic Encyclopedia of Type Strains, Phase IV (KMG-IV): sequencing the most valuable type-strain genomes for metagenomic binning, comparative biology and taxonomic classification.</title>
        <authorList>
            <person name="Goeker M."/>
        </authorList>
    </citation>
    <scope>NUCLEOTIDE SEQUENCE [LARGE SCALE GENOMIC DNA]</scope>
    <source>
        <strain evidence="5 6">DSM 17253</strain>
    </source>
</reference>
<dbReference type="PANTHER" id="PTHR20842:SF0">
    <property type="entry name" value="ALPHA-ASPARTYL DIPEPTIDASE"/>
    <property type="match status" value="1"/>
</dbReference>
<comment type="caution">
    <text evidence="5">The sequence shown here is derived from an EMBL/GenBank/DDBJ whole genome shotgun (WGS) entry which is preliminary data.</text>
</comment>
<gene>
    <name evidence="5" type="ORF">ABID47_004920</name>
</gene>
<protein>
    <submittedName>
        <fullName evidence="5">Dipeptidase E</fullName>
        <ecNumber evidence="5">3.4.13.21</ecNumber>
    </submittedName>
</protein>
<dbReference type="InterPro" id="IPR029062">
    <property type="entry name" value="Class_I_gatase-like"/>
</dbReference>
<evidence type="ECO:0000313" key="6">
    <source>
        <dbReference type="Proteomes" id="UP001549098"/>
    </source>
</evidence>
<dbReference type="Proteomes" id="UP001549098">
    <property type="component" value="Unassembled WGS sequence"/>
</dbReference>
<dbReference type="Pfam" id="PF03575">
    <property type="entry name" value="Peptidase_S51"/>
    <property type="match status" value="1"/>
</dbReference>
<keyword evidence="5" id="KW-0224">Dipeptidase</keyword>
<sequence length="209" mass="23949">MKYYLSSSYKIGTEEVKLKEMTANGNKHVAFIHNALDYVTDLERRNKSVAMNISDLEKLGFNVDVLDLKLYFNNSKALKDKLEHYDVIWVRGGNTFVLAQAMKLSGFDEIIKEYHRDSKSIVYGGYSAGVCILGPTLRGIHLVDDPDQKPYGEQYQTIWEGLNILNYAIAPHYKSDHKESEDMDKAVEYMINNKILFKALRDGEVIIIE</sequence>
<dbReference type="SUPFAM" id="SSF52317">
    <property type="entry name" value="Class I glutamine amidotransferase-like"/>
    <property type="match status" value="1"/>
</dbReference>
<evidence type="ECO:0000256" key="2">
    <source>
        <dbReference type="ARBA" id="ARBA00022670"/>
    </source>
</evidence>